<gene>
    <name evidence="1" type="ORF">F5148DRAFT_860959</name>
</gene>
<reference evidence="1" key="1">
    <citation type="submission" date="2021-03" db="EMBL/GenBank/DDBJ databases">
        <title>Evolutionary priming and transition to the ectomycorrhizal habit in an iconic lineage of mushroom-forming fungi: is preadaptation a requirement?</title>
        <authorList>
            <consortium name="DOE Joint Genome Institute"/>
            <person name="Looney B.P."/>
            <person name="Miyauchi S."/>
            <person name="Morin E."/>
            <person name="Drula E."/>
            <person name="Courty P.E."/>
            <person name="Chicoki N."/>
            <person name="Fauchery L."/>
            <person name="Kohler A."/>
            <person name="Kuo A."/>
            <person name="LaButti K."/>
            <person name="Pangilinan J."/>
            <person name="Lipzen A."/>
            <person name="Riley R."/>
            <person name="Andreopoulos W."/>
            <person name="He G."/>
            <person name="Johnson J."/>
            <person name="Barry K.W."/>
            <person name="Grigoriev I.V."/>
            <person name="Nagy L."/>
            <person name="Hibbett D."/>
            <person name="Henrissat B."/>
            <person name="Matheny P.B."/>
            <person name="Labbe J."/>
            <person name="Martin A.F."/>
        </authorList>
    </citation>
    <scope>NUCLEOTIDE SEQUENCE</scope>
    <source>
        <strain evidence="1">BPL698</strain>
    </source>
</reference>
<proteinExistence type="predicted"/>
<evidence type="ECO:0000313" key="2">
    <source>
        <dbReference type="Proteomes" id="UP001207468"/>
    </source>
</evidence>
<dbReference type="EMBL" id="JAGFNK010000081">
    <property type="protein sequence ID" value="KAI9508700.1"/>
    <property type="molecule type" value="Genomic_DNA"/>
</dbReference>
<accession>A0ACC0UAF9</accession>
<comment type="caution">
    <text evidence="1">The sequence shown here is derived from an EMBL/GenBank/DDBJ whole genome shotgun (WGS) entry which is preliminary data.</text>
</comment>
<organism evidence="1 2">
    <name type="scientific">Russula earlei</name>
    <dbReference type="NCBI Taxonomy" id="71964"/>
    <lineage>
        <taxon>Eukaryota</taxon>
        <taxon>Fungi</taxon>
        <taxon>Dikarya</taxon>
        <taxon>Basidiomycota</taxon>
        <taxon>Agaricomycotina</taxon>
        <taxon>Agaricomycetes</taxon>
        <taxon>Russulales</taxon>
        <taxon>Russulaceae</taxon>
        <taxon>Russula</taxon>
    </lineage>
</organism>
<name>A0ACC0UAF9_9AGAM</name>
<protein>
    <submittedName>
        <fullName evidence="1">Uncharacterized protein</fullName>
    </submittedName>
</protein>
<evidence type="ECO:0000313" key="1">
    <source>
        <dbReference type="EMBL" id="KAI9508700.1"/>
    </source>
</evidence>
<dbReference type="Proteomes" id="UP001207468">
    <property type="component" value="Unassembled WGS sequence"/>
</dbReference>
<sequence>MSRAIPESQSPSQAFLDFLASFDEPQHQPALAHSSYSAQPSIPDHHHAHQQTQPTMPHDHSYQIFHQRPPPYSNSGLTTGGISTFYDADLEPPPEPQDHQGWKDFGASLDRVQQQSTGAYPSITAHDHAPQMQPMTRHSQFRSLPGLPHTFNPPSPYSNSAFSDLDWGAHPETLGDQKWTNFLESFAGLQRPAVNYLQGYLAGSLMPWFSWSLSQSGPDHLKIHHATALFDGSEIGHGEGVSVDAAQTLAALRALNYLQDNPQPVPPPHPQKGRVYDRKERMIDWERIFNFPV</sequence>
<keyword evidence="2" id="KW-1185">Reference proteome</keyword>